<dbReference type="GO" id="GO:0006357">
    <property type="term" value="P:regulation of transcription by RNA polymerase II"/>
    <property type="evidence" value="ECO:0007669"/>
    <property type="project" value="InterPro"/>
</dbReference>
<organism evidence="5 7">
    <name type="scientific">Adineta steineri</name>
    <dbReference type="NCBI Taxonomy" id="433720"/>
    <lineage>
        <taxon>Eukaryota</taxon>
        <taxon>Metazoa</taxon>
        <taxon>Spiralia</taxon>
        <taxon>Gnathifera</taxon>
        <taxon>Rotifera</taxon>
        <taxon>Eurotatoria</taxon>
        <taxon>Bdelloidea</taxon>
        <taxon>Adinetida</taxon>
        <taxon>Adinetidae</taxon>
        <taxon>Adineta</taxon>
    </lineage>
</organism>
<reference evidence="5" key="1">
    <citation type="submission" date="2021-02" db="EMBL/GenBank/DDBJ databases">
        <authorList>
            <person name="Nowell W R."/>
        </authorList>
    </citation>
    <scope>NUCLEOTIDE SEQUENCE</scope>
</reference>
<feature type="compositionally biased region" description="Basic residues" evidence="3">
    <location>
        <begin position="390"/>
        <end position="426"/>
    </location>
</feature>
<dbReference type="InterPro" id="IPR043198">
    <property type="entry name" value="Cyclin/Ssn8"/>
</dbReference>
<dbReference type="PANTHER" id="PTHR10026">
    <property type="entry name" value="CYCLIN"/>
    <property type="match status" value="1"/>
</dbReference>
<feature type="compositionally biased region" description="Low complexity" evidence="3">
    <location>
        <begin position="376"/>
        <end position="389"/>
    </location>
</feature>
<feature type="compositionally biased region" description="Polar residues" evidence="3">
    <location>
        <begin position="476"/>
        <end position="493"/>
    </location>
</feature>
<feature type="compositionally biased region" description="Polar residues" evidence="3">
    <location>
        <begin position="285"/>
        <end position="304"/>
    </location>
</feature>
<dbReference type="PIRSF" id="PIRSF036580">
    <property type="entry name" value="Cyclin_L"/>
    <property type="match status" value="1"/>
</dbReference>
<dbReference type="EMBL" id="CAJOBB010001945">
    <property type="protein sequence ID" value="CAF3922018.1"/>
    <property type="molecule type" value="Genomic_DNA"/>
</dbReference>
<evidence type="ECO:0000256" key="3">
    <source>
        <dbReference type="SAM" id="MobiDB-lite"/>
    </source>
</evidence>
<feature type="compositionally biased region" description="Polar residues" evidence="3">
    <location>
        <begin position="447"/>
        <end position="467"/>
    </location>
</feature>
<sequence length="493" mass="57135">MTEYGSVVLTLSNVLLPPEKLYPNPTPSTIEGLPWDVEYDLRLIGCELIQTACLLLKLPQTAVATGQVLFHRYFYFSSFVRRPMEIMAMACTNLAAKIEENARRVRDIINVFHHIKQSRSGSVFQPLLIDQVYIDRKNEVIKAERRLLKELGFCVYVKHPHKVIAMYLKILEKEREKDFVQTSWNYMNDSLRTDIFLRFPPETIACACIDLAARNLQIALPKNPPWYLIFGAKPEEIRYIMIQILRIYKHRPKPLDELEKIVNSIREKRENERRKFRPDFGNDSPAPQQTIQTNISSTGVSFSTPTNIQPEIASVITTTTTTIVEEVTKVTSESLNGTTATTIIIKQHDSETLRESSTNNNNRHHHHHHHRRKRSTTPSRSSSRSYSRSPIHHSQKKKKTSHRSRSRSRSSSRRRHRHLKDKRHHSSGYTSSNHQKKDKKQRTQDDNYTSNNIKYSTSTKDANNNIHQRSHRQSSKETNGVPSSSSNRKIILK</sequence>
<feature type="domain" description="Cyclin-like" evidence="4">
    <location>
        <begin position="47"/>
        <end position="149"/>
    </location>
</feature>
<feature type="region of interest" description="Disordered" evidence="3">
    <location>
        <begin position="267"/>
        <end position="304"/>
    </location>
</feature>
<feature type="domain" description="Cyclin-like" evidence="4">
    <location>
        <begin position="162"/>
        <end position="246"/>
    </location>
</feature>
<evidence type="ECO:0000313" key="7">
    <source>
        <dbReference type="Proteomes" id="UP000663860"/>
    </source>
</evidence>
<dbReference type="AlphaFoldDB" id="A0A813UA44"/>
<dbReference type="FunFam" id="1.10.472.10:FF:000031">
    <property type="entry name" value="cyclin-L1-1-like isoform X1"/>
    <property type="match status" value="1"/>
</dbReference>
<dbReference type="Proteomes" id="UP000663860">
    <property type="component" value="Unassembled WGS sequence"/>
</dbReference>
<comment type="caution">
    <text evidence="5">The sequence shown here is derived from an EMBL/GenBank/DDBJ whole genome shotgun (WGS) entry which is preliminary data.</text>
</comment>
<accession>A0A813UA44</accession>
<dbReference type="GO" id="GO:0016538">
    <property type="term" value="F:cyclin-dependent protein serine/threonine kinase regulator activity"/>
    <property type="evidence" value="ECO:0007669"/>
    <property type="project" value="InterPro"/>
</dbReference>
<feature type="compositionally biased region" description="Basic and acidic residues" evidence="3">
    <location>
        <begin position="267"/>
        <end position="280"/>
    </location>
</feature>
<dbReference type="SMART" id="SM00385">
    <property type="entry name" value="CYCLIN"/>
    <property type="match status" value="2"/>
</dbReference>
<evidence type="ECO:0000313" key="5">
    <source>
        <dbReference type="EMBL" id="CAF0823392.1"/>
    </source>
</evidence>
<dbReference type="InterPro" id="IPR013763">
    <property type="entry name" value="Cyclin-like_dom"/>
</dbReference>
<dbReference type="Gene3D" id="1.10.472.10">
    <property type="entry name" value="Cyclin-like"/>
    <property type="match status" value="2"/>
</dbReference>
<name>A0A813UA44_9BILA</name>
<dbReference type="InterPro" id="IPR006671">
    <property type="entry name" value="Cyclin_N"/>
</dbReference>
<keyword evidence="1 2" id="KW-0195">Cyclin</keyword>
<dbReference type="CDD" id="cd20533">
    <property type="entry name" value="CYCLIN_CCNL_rpt2"/>
    <property type="match status" value="1"/>
</dbReference>
<feature type="region of interest" description="Disordered" evidence="3">
    <location>
        <begin position="346"/>
        <end position="493"/>
    </location>
</feature>
<dbReference type="SUPFAM" id="SSF47954">
    <property type="entry name" value="Cyclin-like"/>
    <property type="match status" value="2"/>
</dbReference>
<gene>
    <name evidence="5" type="ORF">IZO911_LOCUS8125</name>
    <name evidence="6" type="ORF">KXQ929_LOCUS23960</name>
</gene>
<dbReference type="InterPro" id="IPR036915">
    <property type="entry name" value="Cyclin-like_sf"/>
</dbReference>
<evidence type="ECO:0000259" key="4">
    <source>
        <dbReference type="SMART" id="SM00385"/>
    </source>
</evidence>
<dbReference type="Pfam" id="PF00134">
    <property type="entry name" value="Cyclin_N"/>
    <property type="match status" value="1"/>
</dbReference>
<protein>
    <recommendedName>
        <fullName evidence="4">Cyclin-like domain-containing protein</fullName>
    </recommendedName>
</protein>
<evidence type="ECO:0000256" key="1">
    <source>
        <dbReference type="ARBA" id="ARBA00023127"/>
    </source>
</evidence>
<dbReference type="EMBL" id="CAJNOE010000054">
    <property type="protein sequence ID" value="CAF0823392.1"/>
    <property type="molecule type" value="Genomic_DNA"/>
</dbReference>
<dbReference type="Proteomes" id="UP000663868">
    <property type="component" value="Unassembled WGS sequence"/>
</dbReference>
<comment type="similarity">
    <text evidence="2">Belongs to the cyclin family.</text>
</comment>
<feature type="compositionally biased region" description="Basic residues" evidence="3">
    <location>
        <begin position="362"/>
        <end position="375"/>
    </location>
</feature>
<proteinExistence type="inferred from homology"/>
<evidence type="ECO:0000256" key="2">
    <source>
        <dbReference type="RuleBase" id="RU000383"/>
    </source>
</evidence>
<evidence type="ECO:0000313" key="6">
    <source>
        <dbReference type="EMBL" id="CAF3922018.1"/>
    </source>
</evidence>